<proteinExistence type="predicted"/>
<organism evidence="2 3">
    <name type="scientific">Fistulina hepatica ATCC 64428</name>
    <dbReference type="NCBI Taxonomy" id="1128425"/>
    <lineage>
        <taxon>Eukaryota</taxon>
        <taxon>Fungi</taxon>
        <taxon>Dikarya</taxon>
        <taxon>Basidiomycota</taxon>
        <taxon>Agaricomycotina</taxon>
        <taxon>Agaricomycetes</taxon>
        <taxon>Agaricomycetidae</taxon>
        <taxon>Agaricales</taxon>
        <taxon>Fistulinaceae</taxon>
        <taxon>Fistulina</taxon>
    </lineage>
</organism>
<dbReference type="CDD" id="cd02181">
    <property type="entry name" value="GH16_fungal_Lam16A_glucanase"/>
    <property type="match status" value="1"/>
</dbReference>
<dbReference type="Pfam" id="PF26113">
    <property type="entry name" value="GH16_XgeA"/>
    <property type="match status" value="1"/>
</dbReference>
<dbReference type="InterPro" id="IPR013320">
    <property type="entry name" value="ConA-like_dom_sf"/>
</dbReference>
<dbReference type="OrthoDB" id="192832at2759"/>
<dbReference type="AlphaFoldDB" id="A0A0D7A1Y5"/>
<dbReference type="EMBL" id="KN882092">
    <property type="protein sequence ID" value="KIY44374.1"/>
    <property type="molecule type" value="Genomic_DNA"/>
</dbReference>
<dbReference type="PANTHER" id="PTHR10963">
    <property type="entry name" value="GLYCOSYL HYDROLASE-RELATED"/>
    <property type="match status" value="1"/>
</dbReference>
<dbReference type="FunFam" id="2.60.120.200:FF:000179">
    <property type="entry name" value="Unplaced genomic scaffold supercont1.19, whole genome shotgun sequence"/>
    <property type="match status" value="1"/>
</dbReference>
<reference evidence="2 3" key="1">
    <citation type="journal article" date="2015" name="Fungal Genet. Biol.">
        <title>Evolution of novel wood decay mechanisms in Agaricales revealed by the genome sequences of Fistulina hepatica and Cylindrobasidium torrendii.</title>
        <authorList>
            <person name="Floudas D."/>
            <person name="Held B.W."/>
            <person name="Riley R."/>
            <person name="Nagy L.G."/>
            <person name="Koehler G."/>
            <person name="Ransdell A.S."/>
            <person name="Younus H."/>
            <person name="Chow J."/>
            <person name="Chiniquy J."/>
            <person name="Lipzen A."/>
            <person name="Tritt A."/>
            <person name="Sun H."/>
            <person name="Haridas S."/>
            <person name="LaButti K."/>
            <person name="Ohm R.A."/>
            <person name="Kues U."/>
            <person name="Blanchette R.A."/>
            <person name="Grigoriev I.V."/>
            <person name="Minto R.E."/>
            <person name="Hibbett D.S."/>
        </authorList>
    </citation>
    <scope>NUCLEOTIDE SEQUENCE [LARGE SCALE GENOMIC DNA]</scope>
    <source>
        <strain evidence="2 3">ATCC 64428</strain>
    </source>
</reference>
<evidence type="ECO:0000313" key="2">
    <source>
        <dbReference type="EMBL" id="KIY44374.1"/>
    </source>
</evidence>
<feature type="domain" description="GH16" evidence="1">
    <location>
        <begin position="7"/>
        <end position="292"/>
    </location>
</feature>
<dbReference type="InterPro" id="IPR000757">
    <property type="entry name" value="Beta-glucanase-like"/>
</dbReference>
<dbReference type="PANTHER" id="PTHR10963:SF24">
    <property type="entry name" value="GLYCOSIDASE C21B10.07-RELATED"/>
    <property type="match status" value="1"/>
</dbReference>
<keyword evidence="2" id="KW-0378">Hydrolase</keyword>
<sequence length="328" mass="35706">MHNLVCSFIAAAPDSTLYALAASYQGPNFFDAFTWETFDDPTHGRVNYVDVSTARARNLSFASEDTFVMRTDAERVVQPGARGRDSVRIRSRDTWEEGVYVLDVAHMPTGCATWPAFWTVTKGQWPAGGEIDIIEGVNLATHNVATLHTAPKCDMNTANRTQRGRAVSTDCDTNVNSNQGCGTMFVRSDSYGAEFNKNGGGYYVMERTSQRVSVWFWGRNDSDIPDGIITAGGSPPETTQTMHGPTSAWGQPDAVFEFGAHCDYGAHFGPHSVVFDLTLCGDWAGTAFGNSGCGPSSCEAYVDNNPGAFTEAHWEINSLRIYVPDSDS</sequence>
<dbReference type="GO" id="GO:0009251">
    <property type="term" value="P:glucan catabolic process"/>
    <property type="evidence" value="ECO:0007669"/>
    <property type="project" value="TreeGrafter"/>
</dbReference>
<gene>
    <name evidence="2" type="ORF">FISHEDRAFT_67500</name>
</gene>
<dbReference type="Gene3D" id="2.60.120.200">
    <property type="match status" value="1"/>
</dbReference>
<evidence type="ECO:0000313" key="3">
    <source>
        <dbReference type="Proteomes" id="UP000054144"/>
    </source>
</evidence>
<dbReference type="PROSITE" id="PS51762">
    <property type="entry name" value="GH16_2"/>
    <property type="match status" value="1"/>
</dbReference>
<keyword evidence="3" id="KW-1185">Reference proteome</keyword>
<protein>
    <submittedName>
        <fullName evidence="2">Glycoside hydrolase family 16 protein</fullName>
    </submittedName>
</protein>
<dbReference type="InterPro" id="IPR050546">
    <property type="entry name" value="Glycosyl_Hydrlase_16"/>
</dbReference>
<evidence type="ECO:0000259" key="1">
    <source>
        <dbReference type="PROSITE" id="PS51762"/>
    </source>
</evidence>
<accession>A0A0D7A1Y5</accession>
<dbReference type="SUPFAM" id="SSF49899">
    <property type="entry name" value="Concanavalin A-like lectins/glucanases"/>
    <property type="match status" value="1"/>
</dbReference>
<dbReference type="GO" id="GO:0004553">
    <property type="term" value="F:hydrolase activity, hydrolyzing O-glycosyl compounds"/>
    <property type="evidence" value="ECO:0007669"/>
    <property type="project" value="InterPro"/>
</dbReference>
<dbReference type="Proteomes" id="UP000054144">
    <property type="component" value="Unassembled WGS sequence"/>
</dbReference>
<name>A0A0D7A1Y5_9AGAR</name>